<dbReference type="Gene3D" id="3.30.420.40">
    <property type="match status" value="2"/>
</dbReference>
<keyword evidence="4" id="KW-0547">Nucleotide-binding</keyword>
<comment type="caution">
    <text evidence="10">The sequence shown here is derived from an EMBL/GenBank/DDBJ whole genome shotgun (WGS) entry which is preliminary data.</text>
</comment>
<name>A0ABW2XBK7_9ACTN</name>
<feature type="region of interest" description="Disordered" evidence="9">
    <location>
        <begin position="325"/>
        <end position="350"/>
    </location>
</feature>
<dbReference type="PANTHER" id="PTHR42749:SF1">
    <property type="entry name" value="CELL SHAPE-DETERMINING PROTEIN MREB"/>
    <property type="match status" value="1"/>
</dbReference>
<sequence>MWHYAGRDTAIDLGSATVRMHVEDRGVVCREPSLLARSRRTGAILALGAPALRMVGRDPDVRLVRPIREGAPTETDEAEYLMRQLVRIHHRRRLMARPRLVITVPSGMTSVHYRALQFSAYQAGVRRLTVVPTPIAAAVGMGMTGRGHEIAVIADIGAELTDVGVIAFGGLVTSHTAAVGGADLDRAIIALVKREHGVDLSAEAAEAAKIAVGTVPTLGRHAVRRTVVDGRDLQSGLPRRLILTTSDVQRAIEGPVSRIVEAVHQGLRGCTPEVAGELLAVGITLTGGTSRLPGLEKLIQERTGLGACIGDASGDAAVIGAARVQRTNDSQKPARDVTPHPRLLRTVPQP</sequence>
<dbReference type="PRINTS" id="PR01652">
    <property type="entry name" value="SHAPEPROTEIN"/>
</dbReference>
<evidence type="ECO:0000256" key="9">
    <source>
        <dbReference type="SAM" id="MobiDB-lite"/>
    </source>
</evidence>
<evidence type="ECO:0000256" key="3">
    <source>
        <dbReference type="ARBA" id="ARBA00022490"/>
    </source>
</evidence>
<dbReference type="InterPro" id="IPR043129">
    <property type="entry name" value="ATPase_NBD"/>
</dbReference>
<evidence type="ECO:0000256" key="8">
    <source>
        <dbReference type="ARBA" id="ARBA00023458"/>
    </source>
</evidence>
<dbReference type="Proteomes" id="UP001597063">
    <property type="component" value="Unassembled WGS sequence"/>
</dbReference>
<organism evidence="10 11">
    <name type="scientific">Actinomadura fibrosa</name>
    <dbReference type="NCBI Taxonomy" id="111802"/>
    <lineage>
        <taxon>Bacteria</taxon>
        <taxon>Bacillati</taxon>
        <taxon>Actinomycetota</taxon>
        <taxon>Actinomycetes</taxon>
        <taxon>Streptosporangiales</taxon>
        <taxon>Thermomonosporaceae</taxon>
        <taxon>Actinomadura</taxon>
    </lineage>
</organism>
<evidence type="ECO:0000256" key="4">
    <source>
        <dbReference type="ARBA" id="ARBA00022741"/>
    </source>
</evidence>
<comment type="similarity">
    <text evidence="8">Belongs to the FtsA/MreB family.</text>
</comment>
<dbReference type="RefSeq" id="WP_131762929.1">
    <property type="nucleotide sequence ID" value="NZ_CAACUY010000272.1"/>
</dbReference>
<evidence type="ECO:0000313" key="11">
    <source>
        <dbReference type="Proteomes" id="UP001597063"/>
    </source>
</evidence>
<dbReference type="PANTHER" id="PTHR42749">
    <property type="entry name" value="CELL SHAPE-DETERMINING PROTEIN MREB"/>
    <property type="match status" value="1"/>
</dbReference>
<evidence type="ECO:0000256" key="5">
    <source>
        <dbReference type="ARBA" id="ARBA00022840"/>
    </source>
</evidence>
<comment type="similarity">
    <text evidence="2">Belongs to the heat shock protein 70 family.</text>
</comment>
<proteinExistence type="inferred from homology"/>
<keyword evidence="5" id="KW-0067">ATP-binding</keyword>
<dbReference type="InterPro" id="IPR018181">
    <property type="entry name" value="Heat_shock_70_CS"/>
</dbReference>
<accession>A0ABW2XBK7</accession>
<keyword evidence="6" id="KW-0133">Cell shape</keyword>
<dbReference type="EMBL" id="JBHTGP010000002">
    <property type="protein sequence ID" value="MFD0683352.1"/>
    <property type="molecule type" value="Genomic_DNA"/>
</dbReference>
<dbReference type="PROSITE" id="PS01036">
    <property type="entry name" value="HSP70_3"/>
    <property type="match status" value="1"/>
</dbReference>
<evidence type="ECO:0000313" key="10">
    <source>
        <dbReference type="EMBL" id="MFD0683352.1"/>
    </source>
</evidence>
<gene>
    <name evidence="10" type="ORF">ACFQZM_02485</name>
</gene>
<keyword evidence="11" id="KW-1185">Reference proteome</keyword>
<dbReference type="InterPro" id="IPR004753">
    <property type="entry name" value="MreB"/>
</dbReference>
<dbReference type="Pfam" id="PF06723">
    <property type="entry name" value="MreB_Mbl"/>
    <property type="match status" value="1"/>
</dbReference>
<comment type="subcellular location">
    <subcellularLocation>
        <location evidence="1">Cytoplasm</location>
    </subcellularLocation>
</comment>
<keyword evidence="3" id="KW-0963">Cytoplasm</keyword>
<evidence type="ECO:0000256" key="2">
    <source>
        <dbReference type="ARBA" id="ARBA00007381"/>
    </source>
</evidence>
<evidence type="ECO:0000256" key="7">
    <source>
        <dbReference type="ARBA" id="ARBA00023016"/>
    </source>
</evidence>
<dbReference type="SUPFAM" id="SSF53067">
    <property type="entry name" value="Actin-like ATPase domain"/>
    <property type="match status" value="2"/>
</dbReference>
<reference evidence="11" key="1">
    <citation type="journal article" date="2019" name="Int. J. Syst. Evol. Microbiol.">
        <title>The Global Catalogue of Microorganisms (GCM) 10K type strain sequencing project: providing services to taxonomists for standard genome sequencing and annotation.</title>
        <authorList>
            <consortium name="The Broad Institute Genomics Platform"/>
            <consortium name="The Broad Institute Genome Sequencing Center for Infectious Disease"/>
            <person name="Wu L."/>
            <person name="Ma J."/>
        </authorList>
    </citation>
    <scope>NUCLEOTIDE SEQUENCE [LARGE SCALE GENOMIC DNA]</scope>
    <source>
        <strain evidence="11">JCM 9371</strain>
    </source>
</reference>
<keyword evidence="7" id="KW-0346">Stress response</keyword>
<evidence type="ECO:0000256" key="6">
    <source>
        <dbReference type="ARBA" id="ARBA00022960"/>
    </source>
</evidence>
<dbReference type="InterPro" id="IPR056546">
    <property type="entry name" value="MreB_MamK-like"/>
</dbReference>
<protein>
    <submittedName>
        <fullName evidence="10">Rod shape-determining protein</fullName>
    </submittedName>
</protein>
<evidence type="ECO:0000256" key="1">
    <source>
        <dbReference type="ARBA" id="ARBA00004496"/>
    </source>
</evidence>